<protein>
    <submittedName>
        <fullName evidence="3">Thioesterase family protein</fullName>
    </submittedName>
</protein>
<dbReference type="Proteomes" id="UP000000447">
    <property type="component" value="Chromosome"/>
</dbReference>
<dbReference type="Pfam" id="PF13279">
    <property type="entry name" value="4HBT_2"/>
    <property type="match status" value="1"/>
</dbReference>
<dbReference type="PANTHER" id="PTHR31793">
    <property type="entry name" value="4-HYDROXYBENZOYL-COA THIOESTERASE FAMILY MEMBER"/>
    <property type="match status" value="1"/>
</dbReference>
<dbReference type="eggNOG" id="COG0824">
    <property type="taxonomic scope" value="Bacteria"/>
</dbReference>
<dbReference type="InterPro" id="IPR008272">
    <property type="entry name" value="HB-CoA_thioesterase_AS"/>
</dbReference>
<dbReference type="PANTHER" id="PTHR31793:SF27">
    <property type="entry name" value="NOVEL THIOESTERASE SUPERFAMILY DOMAIN AND SAPOSIN A-TYPE DOMAIN CONTAINING PROTEIN (0610012H03RIK)"/>
    <property type="match status" value="1"/>
</dbReference>
<gene>
    <name evidence="3" type="ordered locus">trd_0118</name>
</gene>
<dbReference type="HOGENOM" id="CLU_101141_5_0_0"/>
<dbReference type="SUPFAM" id="SSF54637">
    <property type="entry name" value="Thioesterase/thiol ester dehydrase-isomerase"/>
    <property type="match status" value="1"/>
</dbReference>
<dbReference type="KEGG" id="tro:trd_0118"/>
<organism evidence="3 4">
    <name type="scientific">Thermomicrobium roseum (strain ATCC 27502 / DSM 5159 / P-2)</name>
    <dbReference type="NCBI Taxonomy" id="309801"/>
    <lineage>
        <taxon>Bacteria</taxon>
        <taxon>Pseudomonadati</taxon>
        <taxon>Thermomicrobiota</taxon>
        <taxon>Thermomicrobia</taxon>
        <taxon>Thermomicrobiales</taxon>
        <taxon>Thermomicrobiaceae</taxon>
        <taxon>Thermomicrobium</taxon>
    </lineage>
</organism>
<evidence type="ECO:0000256" key="2">
    <source>
        <dbReference type="ARBA" id="ARBA00022801"/>
    </source>
</evidence>
<dbReference type="PROSITE" id="PS01328">
    <property type="entry name" value="4HBCOA_THIOESTERASE"/>
    <property type="match status" value="1"/>
</dbReference>
<name>B9KXD2_THERP</name>
<proteinExistence type="inferred from homology"/>
<dbReference type="EMBL" id="CP001275">
    <property type="protein sequence ID" value="ACM04635.1"/>
    <property type="molecule type" value="Genomic_DNA"/>
</dbReference>
<evidence type="ECO:0000313" key="4">
    <source>
        <dbReference type="Proteomes" id="UP000000447"/>
    </source>
</evidence>
<dbReference type="CDD" id="cd00586">
    <property type="entry name" value="4HBT"/>
    <property type="match status" value="1"/>
</dbReference>
<dbReference type="InterPro" id="IPR050563">
    <property type="entry name" value="4-hydroxybenzoyl-CoA_TE"/>
</dbReference>
<dbReference type="AlphaFoldDB" id="B9KXD2"/>
<dbReference type="STRING" id="309801.trd_0118"/>
<accession>B9KXD2</accession>
<evidence type="ECO:0000256" key="1">
    <source>
        <dbReference type="ARBA" id="ARBA00005953"/>
    </source>
</evidence>
<keyword evidence="2" id="KW-0378">Hydrolase</keyword>
<evidence type="ECO:0000313" key="3">
    <source>
        <dbReference type="EMBL" id="ACM04635.1"/>
    </source>
</evidence>
<keyword evidence="4" id="KW-1185">Reference proteome</keyword>
<reference evidence="3 4" key="1">
    <citation type="journal article" date="2009" name="PLoS ONE">
        <title>Complete genome sequence of the aerobic CO-oxidizing thermophile Thermomicrobium roseum.</title>
        <authorList>
            <person name="Wu D."/>
            <person name="Raymond J."/>
            <person name="Wu M."/>
            <person name="Chatterji S."/>
            <person name="Ren Q."/>
            <person name="Graham J.E."/>
            <person name="Bryant D.A."/>
            <person name="Robb F."/>
            <person name="Colman A."/>
            <person name="Tallon L.J."/>
            <person name="Badger J.H."/>
            <person name="Madupu R."/>
            <person name="Ward N.L."/>
            <person name="Eisen J.A."/>
        </authorList>
    </citation>
    <scope>NUCLEOTIDE SEQUENCE [LARGE SCALE GENOMIC DNA]</scope>
    <source>
        <strain evidence="4">ATCC 27502 / DSM 5159 / P-2</strain>
    </source>
</reference>
<dbReference type="PIRSF" id="PIRSF003230">
    <property type="entry name" value="YbgC"/>
    <property type="match status" value="1"/>
</dbReference>
<sequence length="145" mass="17082">MMQAELESFRFWYPWRVRYRDCDMQGIVYFSVYFEYVEQAIMEYFRQIGVPIGKTIHEGSFDWAFAHAEIDYRAPVAFDDLVSIGIRIPKRGRSSFEVHFAVVDAARERVHAHGRLVLVCYDSRSRRSCPLPDFVREKIEAFEGA</sequence>
<dbReference type="InterPro" id="IPR006684">
    <property type="entry name" value="YbgC/YbaW"/>
</dbReference>
<dbReference type="InterPro" id="IPR029069">
    <property type="entry name" value="HotDog_dom_sf"/>
</dbReference>
<comment type="similarity">
    <text evidence="1">Belongs to the 4-hydroxybenzoyl-CoA thioesterase family.</text>
</comment>
<dbReference type="GO" id="GO:0047617">
    <property type="term" value="F:fatty acyl-CoA hydrolase activity"/>
    <property type="evidence" value="ECO:0007669"/>
    <property type="project" value="TreeGrafter"/>
</dbReference>
<dbReference type="Gene3D" id="3.10.129.10">
    <property type="entry name" value="Hotdog Thioesterase"/>
    <property type="match status" value="1"/>
</dbReference>